<dbReference type="EMBL" id="CP157483">
    <property type="protein sequence ID" value="XBO43407.1"/>
    <property type="molecule type" value="Genomic_DNA"/>
</dbReference>
<keyword evidence="7 11" id="KW-0805">Transcription regulation</keyword>
<sequence length="93" mass="10566">MSSIKRLPRPLLSSYEWQTDGACRTTDPDEFFPHDAERGNRRLSREQRAKALCATCPVIQQCFEHAMAVREPYGVWGGTTPEERLAMQRGVAV</sequence>
<evidence type="ECO:0000256" key="1">
    <source>
        <dbReference type="ARBA" id="ARBA00004496"/>
    </source>
</evidence>
<dbReference type="GO" id="GO:0035731">
    <property type="term" value="F:dinitrosyl-iron complex binding"/>
    <property type="evidence" value="ECO:0007669"/>
    <property type="project" value="UniProtKB-UniRule"/>
</dbReference>
<organism evidence="13">
    <name type="scientific">Pedococcus sp. KACC 23699</name>
    <dbReference type="NCBI Taxonomy" id="3149228"/>
    <lineage>
        <taxon>Bacteria</taxon>
        <taxon>Bacillati</taxon>
        <taxon>Actinomycetota</taxon>
        <taxon>Actinomycetes</taxon>
        <taxon>Micrococcales</taxon>
        <taxon>Intrasporangiaceae</taxon>
        <taxon>Pedococcus</taxon>
    </lineage>
</organism>
<evidence type="ECO:0000256" key="7">
    <source>
        <dbReference type="ARBA" id="ARBA00023015"/>
    </source>
</evidence>
<keyword evidence="10 11" id="KW-0804">Transcription</keyword>
<accession>A0AAU7JT33</accession>
<dbReference type="InterPro" id="IPR034768">
    <property type="entry name" value="4FE4S_WBL"/>
</dbReference>
<proteinExistence type="inferred from homology"/>
<evidence type="ECO:0000256" key="11">
    <source>
        <dbReference type="HAMAP-Rule" id="MF_01479"/>
    </source>
</evidence>
<comment type="PTM">
    <text evidence="11">The Fe-S cluster can be nitrosylated by nitric oxide (NO).</text>
</comment>
<evidence type="ECO:0000256" key="10">
    <source>
        <dbReference type="ARBA" id="ARBA00023163"/>
    </source>
</evidence>
<protein>
    <recommendedName>
        <fullName evidence="11">Transcriptional regulator WhiB</fullName>
    </recommendedName>
</protein>
<dbReference type="GO" id="GO:0003677">
    <property type="term" value="F:DNA binding"/>
    <property type="evidence" value="ECO:0007669"/>
    <property type="project" value="UniProtKB-UniRule"/>
</dbReference>
<dbReference type="Pfam" id="PF02467">
    <property type="entry name" value="Whib"/>
    <property type="match status" value="1"/>
</dbReference>
<comment type="cofactor">
    <cofactor evidence="11">
        <name>[4Fe-4S] cluster</name>
        <dbReference type="ChEBI" id="CHEBI:49883"/>
    </cofactor>
    <text evidence="11">Binds 1 [4Fe-4S] cluster per subunit. Following nitrosylation of the [4Fe-4S] cluster binds 1 [4Fe-8(NO)] cluster per subunit.</text>
</comment>
<dbReference type="PROSITE" id="PS51674">
    <property type="entry name" value="4FE4S_WBL"/>
    <property type="match status" value="1"/>
</dbReference>
<evidence type="ECO:0000259" key="12">
    <source>
        <dbReference type="PROSITE" id="PS51674"/>
    </source>
</evidence>
<dbReference type="GO" id="GO:0051539">
    <property type="term" value="F:4 iron, 4 sulfur cluster binding"/>
    <property type="evidence" value="ECO:0007669"/>
    <property type="project" value="UniProtKB-UniRule"/>
</dbReference>
<evidence type="ECO:0000256" key="5">
    <source>
        <dbReference type="ARBA" id="ARBA00023004"/>
    </source>
</evidence>
<keyword evidence="9 11" id="KW-1015">Disulfide bond</keyword>
<evidence type="ECO:0000256" key="2">
    <source>
        <dbReference type="ARBA" id="ARBA00006597"/>
    </source>
</evidence>
<dbReference type="GO" id="GO:0046872">
    <property type="term" value="F:metal ion binding"/>
    <property type="evidence" value="ECO:0007669"/>
    <property type="project" value="UniProtKB-KW"/>
</dbReference>
<evidence type="ECO:0000256" key="6">
    <source>
        <dbReference type="ARBA" id="ARBA00023014"/>
    </source>
</evidence>
<comment type="similarity">
    <text evidence="2 11">Belongs to the WhiB family.</text>
</comment>
<reference evidence="13" key="1">
    <citation type="submission" date="2024-05" db="EMBL/GenBank/DDBJ databases">
        <authorList>
            <person name="Kim S."/>
            <person name="Heo J."/>
            <person name="Choi H."/>
            <person name="Choi Y."/>
            <person name="Kwon S.-W."/>
            <person name="Kim Y."/>
        </authorList>
    </citation>
    <scope>NUCLEOTIDE SEQUENCE</scope>
    <source>
        <strain evidence="13">KACC 23699</strain>
    </source>
</reference>
<gene>
    <name evidence="11" type="primary">whiB</name>
    <name evidence="13" type="ORF">ABEG17_17865</name>
</gene>
<dbReference type="InterPro" id="IPR003482">
    <property type="entry name" value="Whib"/>
</dbReference>
<comment type="PTM">
    <text evidence="11">Upon Fe-S cluster removal intramolecular disulfide bonds are formed.</text>
</comment>
<feature type="binding site" evidence="11">
    <location>
        <position position="56"/>
    </location>
    <ligand>
        <name>[4Fe-4S] cluster</name>
        <dbReference type="ChEBI" id="CHEBI:49883"/>
    </ligand>
</feature>
<dbReference type="HAMAP" id="MF_01479">
    <property type="entry name" value="WhiB"/>
    <property type="match status" value="1"/>
</dbReference>
<feature type="binding site" evidence="11">
    <location>
        <position position="62"/>
    </location>
    <ligand>
        <name>[4Fe-4S] cluster</name>
        <dbReference type="ChEBI" id="CHEBI:49883"/>
    </ligand>
</feature>
<evidence type="ECO:0000313" key="13">
    <source>
        <dbReference type="EMBL" id="XBO43407.1"/>
    </source>
</evidence>
<keyword evidence="4 11" id="KW-0479">Metal-binding</keyword>
<evidence type="ECO:0000256" key="8">
    <source>
        <dbReference type="ARBA" id="ARBA00023125"/>
    </source>
</evidence>
<feature type="domain" description="4Fe-4S Wbl-type" evidence="12">
    <location>
        <begin position="22"/>
        <end position="86"/>
    </location>
</feature>
<feature type="binding site" evidence="11">
    <location>
        <position position="53"/>
    </location>
    <ligand>
        <name>[4Fe-4S] cluster</name>
        <dbReference type="ChEBI" id="CHEBI:49883"/>
    </ligand>
</feature>
<evidence type="ECO:0000256" key="3">
    <source>
        <dbReference type="ARBA" id="ARBA00022485"/>
    </source>
</evidence>
<comment type="function">
    <text evidence="11">Acts as a transcriptional regulator. Probably redox-responsive. The apo- but not holo-form probably binds DNA.</text>
</comment>
<keyword evidence="11" id="KW-0963">Cytoplasm</keyword>
<dbReference type="AlphaFoldDB" id="A0AAU7JT33"/>
<keyword evidence="8 11" id="KW-0238">DNA-binding</keyword>
<dbReference type="GO" id="GO:0005737">
    <property type="term" value="C:cytoplasm"/>
    <property type="evidence" value="ECO:0007669"/>
    <property type="project" value="UniProtKB-SubCell"/>
</dbReference>
<keyword evidence="6 11" id="KW-0411">Iron-sulfur</keyword>
<comment type="subcellular location">
    <subcellularLocation>
        <location evidence="1 11">Cytoplasm</location>
    </subcellularLocation>
</comment>
<dbReference type="GO" id="GO:0045892">
    <property type="term" value="P:negative regulation of DNA-templated transcription"/>
    <property type="evidence" value="ECO:0007669"/>
    <property type="project" value="TreeGrafter"/>
</dbReference>
<dbReference type="RefSeq" id="WP_406830844.1">
    <property type="nucleotide sequence ID" value="NZ_CP157483.1"/>
</dbReference>
<evidence type="ECO:0000256" key="4">
    <source>
        <dbReference type="ARBA" id="ARBA00022723"/>
    </source>
</evidence>
<dbReference type="GO" id="GO:0047134">
    <property type="term" value="F:protein-disulfide reductase [NAD(P)H] activity"/>
    <property type="evidence" value="ECO:0007669"/>
    <property type="project" value="TreeGrafter"/>
</dbReference>
<evidence type="ECO:0000256" key="9">
    <source>
        <dbReference type="ARBA" id="ARBA00023157"/>
    </source>
</evidence>
<dbReference type="GO" id="GO:0045454">
    <property type="term" value="P:cell redox homeostasis"/>
    <property type="evidence" value="ECO:0007669"/>
    <property type="project" value="TreeGrafter"/>
</dbReference>
<keyword evidence="5 11" id="KW-0408">Iron</keyword>
<dbReference type="PANTHER" id="PTHR38839">
    <property type="entry name" value="TRANSCRIPTIONAL REGULATOR WHID-RELATED"/>
    <property type="match status" value="1"/>
</dbReference>
<keyword evidence="3 11" id="KW-0004">4Fe-4S</keyword>
<feature type="binding site" evidence="11">
    <location>
        <position position="23"/>
    </location>
    <ligand>
        <name>[4Fe-4S] cluster</name>
        <dbReference type="ChEBI" id="CHEBI:49883"/>
    </ligand>
</feature>
<name>A0AAU7JT33_9MICO</name>